<evidence type="ECO:0000313" key="2">
    <source>
        <dbReference type="EMBL" id="CDI05412.1"/>
    </source>
</evidence>
<dbReference type="EMBL" id="CBTY010000008">
    <property type="protein sequence ID" value="CDI05412.1"/>
    <property type="molecule type" value="Genomic_DNA"/>
</dbReference>
<name>V6ARX2_9ARCH</name>
<keyword evidence="3" id="KW-1185">Reference proteome</keyword>
<reference evidence="1" key="3">
    <citation type="submission" date="2021-02" db="EMBL/GenBank/DDBJ databases">
        <authorList>
            <person name="Han P."/>
        </authorList>
    </citation>
    <scope>NUCLEOTIDE SEQUENCE</scope>
    <source>
        <strain evidence="1">Candidatus Nitrosotenuis uzonensis 5A</strain>
    </source>
</reference>
<organism evidence="2 3">
    <name type="scientific">Candidatus Nitrosotenuis uzonensis</name>
    <dbReference type="NCBI Taxonomy" id="1407055"/>
    <lineage>
        <taxon>Archaea</taxon>
        <taxon>Nitrososphaerota</taxon>
        <taxon>Candidatus Nitrosotenuis</taxon>
    </lineage>
</organism>
<dbReference type="Proteomes" id="UP000018159">
    <property type="component" value="Unassembled WGS sequence"/>
</dbReference>
<dbReference type="RefSeq" id="WP_155991281.1">
    <property type="nucleotide sequence ID" value="NZ_CAJNAQ010000005.1"/>
</dbReference>
<reference evidence="2" key="2">
    <citation type="submission" date="2013-10" db="EMBL/GenBank/DDBJ databases">
        <authorList>
            <person name="Regsiter A."/>
        </authorList>
    </citation>
    <scope>NUCLEOTIDE SEQUENCE</scope>
    <source>
        <strain evidence="2">N4</strain>
    </source>
</reference>
<dbReference type="Proteomes" id="UP000655759">
    <property type="component" value="Unassembled WGS sequence"/>
</dbReference>
<evidence type="ECO:0000313" key="1">
    <source>
        <dbReference type="EMBL" id="CAE6501349.1"/>
    </source>
</evidence>
<dbReference type="OrthoDB" id="9524at2157"/>
<protein>
    <submittedName>
        <fullName evidence="2">Uncharacterized protein</fullName>
    </submittedName>
</protein>
<accession>V6ARX2</accession>
<dbReference type="AlphaFoldDB" id="V6ARX2"/>
<reference evidence="2" key="1">
    <citation type="journal article" date="2013" name="PLoS ONE">
        <title>Enrichment and Genome Sequence of the Group I.1a Ammonia-Oxidizing Archaeon ?Ca. Nitrosotenuis uzonensis? Representing a Clade Globally.</title>
        <authorList>
            <person name="Lebedeva E.V."/>
            <person name="Hatzenpichler R."/>
            <person name="Pelletier E."/>
            <person name="Schuster N."/>
            <person name="Hauzmayer S."/>
            <person name="Bulaev A."/>
            <person name="Grigor'eva N.V."/>
            <person name="Galushko A."/>
            <person name="Schmid M."/>
            <person name="Palatinszky M."/>
            <person name="Le Paslier D."/>
            <person name="Daims H."/>
            <person name="Wagner M."/>
        </authorList>
    </citation>
    <scope>NUCLEOTIDE SEQUENCE [LARGE SCALE GENOMIC DNA]</scope>
    <source>
        <strain evidence="2">N4</strain>
    </source>
</reference>
<dbReference type="STRING" id="1407055.NITUZ_30104"/>
<comment type="caution">
    <text evidence="2">The sequence shown here is derived from an EMBL/GenBank/DDBJ whole genome shotgun (WGS) entry which is preliminary data.</text>
</comment>
<dbReference type="EMBL" id="CAJNAQ010000005">
    <property type="protein sequence ID" value="CAE6501349.1"/>
    <property type="molecule type" value="Genomic_DNA"/>
</dbReference>
<evidence type="ECO:0000313" key="3">
    <source>
        <dbReference type="Proteomes" id="UP000018159"/>
    </source>
</evidence>
<sequence length="58" mass="6900">MMQIRLNREQLKKVHGEIYGLRKSDAPICIQLEKLDRYIQQHSGKGFKPDTFDTFDYV</sequence>
<gene>
    <name evidence="2" type="ORF">NITUZ_30104</name>
    <name evidence="1" type="ORF">NUZ5A_51149</name>
</gene>
<proteinExistence type="predicted"/>